<sequence>MEILRRLVGFVRRRKPRHEDDSRTQLLQTDPTDRNAENALRADGEKPPCVDLRLPSSPLVPFVEASQAHGLTLWSLPYDFSQSRLGGRPTPSTACTLISMKLVESLGNEQVDFPHLRGIFTLGKPCPPSLLIMMLNAIVDGNVLHEKAMMKRRKRSPFTNYDCFTVPQAIRACDNHVMEIDYTSCSNALLRDFLTDAVRMVLNSTVVAECSRIYMALVAFGRTTTLVFDRPTRGFFFFDSHSHKEHGALICYSDHKDFHKLVVFIAAVIYPESLRPTGKNNLMVHPVCAFLVFVVASVARFANGFFRGSLGGTIVFYLASVTFYCSRSDYANVEGFKDLPVLLLTFLTMAVHFYDRQNPALKVDDSRAVIYSLVITFLPLELFAYDDRREVLRVFLVFGVIALAIELYFAEPKKVTCSADELYELSETSVYSMFYSSDPYSCLGRLGKLLCFSTVTKSAIMLFPAVLQSQLLLFVIYILHSISILGFLFTPALFGGFVQAVKLTGRGFGVAAQWIKLKFY</sequence>
<dbReference type="PANTHER" id="PTHR37962">
    <property type="entry name" value="MALE STERILE (3) 76CA"/>
    <property type="match status" value="1"/>
</dbReference>
<feature type="transmembrane region" description="Helical" evidence="1">
    <location>
        <begin position="471"/>
        <end position="498"/>
    </location>
</feature>
<proteinExistence type="predicted"/>
<keyword evidence="3" id="KW-1185">Reference proteome</keyword>
<feature type="transmembrane region" description="Helical" evidence="1">
    <location>
        <begin position="282"/>
        <end position="302"/>
    </location>
</feature>
<dbReference type="Proteomes" id="UP001175271">
    <property type="component" value="Unassembled WGS sequence"/>
</dbReference>
<evidence type="ECO:0000313" key="3">
    <source>
        <dbReference type="Proteomes" id="UP001175271"/>
    </source>
</evidence>
<comment type="caution">
    <text evidence="2">The sequence shown here is derived from an EMBL/GenBank/DDBJ whole genome shotgun (WGS) entry which is preliminary data.</text>
</comment>
<feature type="transmembrane region" description="Helical" evidence="1">
    <location>
        <begin position="391"/>
        <end position="410"/>
    </location>
</feature>
<keyword evidence="1" id="KW-0472">Membrane</keyword>
<protein>
    <submittedName>
        <fullName evidence="2">Uncharacterized protein</fullName>
    </submittedName>
</protein>
<feature type="transmembrane region" description="Helical" evidence="1">
    <location>
        <begin position="308"/>
        <end position="326"/>
    </location>
</feature>
<accession>A0AA39LVK5</accession>
<organism evidence="2 3">
    <name type="scientific">Steinernema hermaphroditum</name>
    <dbReference type="NCBI Taxonomy" id="289476"/>
    <lineage>
        <taxon>Eukaryota</taxon>
        <taxon>Metazoa</taxon>
        <taxon>Ecdysozoa</taxon>
        <taxon>Nematoda</taxon>
        <taxon>Chromadorea</taxon>
        <taxon>Rhabditida</taxon>
        <taxon>Tylenchina</taxon>
        <taxon>Panagrolaimomorpha</taxon>
        <taxon>Strongyloidoidea</taxon>
        <taxon>Steinernematidae</taxon>
        <taxon>Steinernema</taxon>
    </lineage>
</organism>
<reference evidence="2" key="1">
    <citation type="submission" date="2023-06" db="EMBL/GenBank/DDBJ databases">
        <title>Genomic analysis of the entomopathogenic nematode Steinernema hermaphroditum.</title>
        <authorList>
            <person name="Schwarz E.M."/>
            <person name="Heppert J.K."/>
            <person name="Baniya A."/>
            <person name="Schwartz H.T."/>
            <person name="Tan C.-H."/>
            <person name="Antoshechkin I."/>
            <person name="Sternberg P.W."/>
            <person name="Goodrich-Blair H."/>
            <person name="Dillman A.R."/>
        </authorList>
    </citation>
    <scope>NUCLEOTIDE SEQUENCE</scope>
    <source>
        <strain evidence="2">PS9179</strain>
        <tissue evidence="2">Whole animal</tissue>
    </source>
</reference>
<dbReference type="PANTHER" id="PTHR37962:SF2">
    <property type="entry name" value="MALE STERILE (3) 76CA"/>
    <property type="match status" value="1"/>
</dbReference>
<dbReference type="EMBL" id="JAUCMV010000003">
    <property type="protein sequence ID" value="KAK0411766.1"/>
    <property type="molecule type" value="Genomic_DNA"/>
</dbReference>
<evidence type="ECO:0000256" key="1">
    <source>
        <dbReference type="SAM" id="Phobius"/>
    </source>
</evidence>
<evidence type="ECO:0000313" key="2">
    <source>
        <dbReference type="EMBL" id="KAK0411766.1"/>
    </source>
</evidence>
<gene>
    <name evidence="2" type="ORF">QR680_005830</name>
</gene>
<keyword evidence="1" id="KW-1133">Transmembrane helix</keyword>
<feature type="transmembrane region" description="Helical" evidence="1">
    <location>
        <begin position="366"/>
        <end position="384"/>
    </location>
</feature>
<keyword evidence="1" id="KW-0812">Transmembrane</keyword>
<dbReference type="AlphaFoldDB" id="A0AA39LVK5"/>
<name>A0AA39LVK5_9BILA</name>